<protein>
    <recommendedName>
        <fullName evidence="3">Response regulatory domain-containing protein</fullName>
    </recommendedName>
</protein>
<gene>
    <name evidence="1" type="ordered locus">Echvi_3654</name>
</gene>
<name>L0G0Y6_ECHVK</name>
<evidence type="ECO:0000313" key="1">
    <source>
        <dbReference type="EMBL" id="AGA79869.1"/>
    </source>
</evidence>
<keyword evidence="2" id="KW-1185">Reference proteome</keyword>
<dbReference type="AlphaFoldDB" id="L0G0Y6"/>
<dbReference type="HOGENOM" id="CLU_1913750_0_0_10"/>
<reference evidence="2" key="1">
    <citation type="submission" date="2012-02" db="EMBL/GenBank/DDBJ databases">
        <title>The complete genome of Echinicola vietnamensis DSM 17526.</title>
        <authorList>
            <person name="Lucas S."/>
            <person name="Copeland A."/>
            <person name="Lapidus A."/>
            <person name="Glavina del Rio T."/>
            <person name="Dalin E."/>
            <person name="Tice H."/>
            <person name="Bruce D."/>
            <person name="Goodwin L."/>
            <person name="Pitluck S."/>
            <person name="Peters L."/>
            <person name="Ovchinnikova G."/>
            <person name="Teshima H."/>
            <person name="Kyrpides N."/>
            <person name="Mavromatis K."/>
            <person name="Ivanova N."/>
            <person name="Brettin T."/>
            <person name="Detter J.C."/>
            <person name="Han C."/>
            <person name="Larimer F."/>
            <person name="Land M."/>
            <person name="Hauser L."/>
            <person name="Markowitz V."/>
            <person name="Cheng J.-F."/>
            <person name="Hugenholtz P."/>
            <person name="Woyke T."/>
            <person name="Wu D."/>
            <person name="Brambilla E."/>
            <person name="Klenk H.-P."/>
            <person name="Eisen J.A."/>
        </authorList>
    </citation>
    <scope>NUCLEOTIDE SEQUENCE [LARGE SCALE GENOMIC DNA]</scope>
    <source>
        <strain evidence="2">DSM 17526 / LMG 23754 / KMM 6221</strain>
    </source>
</reference>
<evidence type="ECO:0000313" key="2">
    <source>
        <dbReference type="Proteomes" id="UP000010796"/>
    </source>
</evidence>
<proteinExistence type="predicted"/>
<dbReference type="KEGG" id="evi:Echvi_3654"/>
<organism evidence="1 2">
    <name type="scientific">Echinicola vietnamensis (strain DSM 17526 / LMG 23754 / KMM 6221)</name>
    <dbReference type="NCBI Taxonomy" id="926556"/>
    <lineage>
        <taxon>Bacteria</taxon>
        <taxon>Pseudomonadati</taxon>
        <taxon>Bacteroidota</taxon>
        <taxon>Cytophagia</taxon>
        <taxon>Cytophagales</taxon>
        <taxon>Cyclobacteriaceae</taxon>
        <taxon>Echinicola</taxon>
    </lineage>
</organism>
<dbReference type="Proteomes" id="UP000010796">
    <property type="component" value="Chromosome"/>
</dbReference>
<sequence>MFSYTPTIFNMLYKALIKKGYRPLTDNIRELLSMMGFDVVSSNPEKGQENDAKEKLDLVVDMVDEEIPYEEFMEIYGGYNSTGIPTILITDTEFNSNIVNNLPDGSDISILSRPFTYEKLKKAAMPKVKKEE</sequence>
<evidence type="ECO:0008006" key="3">
    <source>
        <dbReference type="Google" id="ProtNLM"/>
    </source>
</evidence>
<dbReference type="EMBL" id="CP003346">
    <property type="protein sequence ID" value="AGA79869.1"/>
    <property type="molecule type" value="Genomic_DNA"/>
</dbReference>
<accession>L0G0Y6</accession>